<evidence type="ECO:0000313" key="2">
    <source>
        <dbReference type="EMBL" id="EHA51467.1"/>
    </source>
</evidence>
<gene>
    <name evidence="2" type="ORF">MGG_16610</name>
</gene>
<evidence type="ECO:0000256" key="1">
    <source>
        <dbReference type="SAM" id="MobiDB-lite"/>
    </source>
</evidence>
<reference key="2">
    <citation type="submission" date="2011-05" db="EMBL/GenBank/DDBJ databases">
        <title>The Genome Sequence of Magnaporthe oryzae 70-15.</title>
        <authorList>
            <consortium name="The Broad Institute Genome Sequencing Platform"/>
            <person name="Ma L.-J."/>
            <person name="Dead R."/>
            <person name="Young S.K."/>
            <person name="Zeng Q."/>
            <person name="Gargeya S."/>
            <person name="Fitzgerald M."/>
            <person name="Haas B."/>
            <person name="Abouelleil A."/>
            <person name="Alvarado L."/>
            <person name="Arachchi H.M."/>
            <person name="Berlin A."/>
            <person name="Brown A."/>
            <person name="Chapman S.B."/>
            <person name="Chen Z."/>
            <person name="Dunbar C."/>
            <person name="Freedman E."/>
            <person name="Gearin G."/>
            <person name="Gellesch M."/>
            <person name="Goldberg J."/>
            <person name="Griggs A."/>
            <person name="Gujja S."/>
            <person name="Heiman D."/>
            <person name="Howarth C."/>
            <person name="Larson L."/>
            <person name="Lui A."/>
            <person name="MacDonald P.J.P."/>
            <person name="Mehta T."/>
            <person name="Montmayeur A."/>
            <person name="Murphy C."/>
            <person name="Neiman D."/>
            <person name="Pearson M."/>
            <person name="Priest M."/>
            <person name="Roberts A."/>
            <person name="Saif S."/>
            <person name="Shea T."/>
            <person name="Shenoy N."/>
            <person name="Sisk P."/>
            <person name="Stolte C."/>
            <person name="Sykes S."/>
            <person name="Yandava C."/>
            <person name="Wortman J."/>
            <person name="Nusbaum C."/>
            <person name="Birren B."/>
        </authorList>
    </citation>
    <scope>NUCLEOTIDE SEQUENCE</scope>
    <source>
        <strain>70-15</strain>
    </source>
</reference>
<dbReference type="GeneID" id="12986999"/>
<dbReference type="EMBL" id="CM001233">
    <property type="protein sequence ID" value="EHA51467.1"/>
    <property type="molecule type" value="Genomic_DNA"/>
</dbReference>
<feature type="region of interest" description="Disordered" evidence="1">
    <location>
        <begin position="147"/>
        <end position="167"/>
    </location>
</feature>
<dbReference type="AlphaFoldDB" id="G4N0C9"/>
<organism evidence="2 3">
    <name type="scientific">Pyricularia oryzae (strain 70-15 / ATCC MYA-4617 / FGSC 8958)</name>
    <name type="common">Rice blast fungus</name>
    <name type="synonym">Magnaporthe oryzae</name>
    <dbReference type="NCBI Taxonomy" id="242507"/>
    <lineage>
        <taxon>Eukaryota</taxon>
        <taxon>Fungi</taxon>
        <taxon>Dikarya</taxon>
        <taxon>Ascomycota</taxon>
        <taxon>Pezizomycotina</taxon>
        <taxon>Sordariomycetes</taxon>
        <taxon>Sordariomycetidae</taxon>
        <taxon>Magnaporthales</taxon>
        <taxon>Pyriculariaceae</taxon>
        <taxon>Pyricularia</taxon>
    </lineage>
</organism>
<dbReference type="RefSeq" id="XP_003711274.1">
    <property type="nucleotide sequence ID" value="XM_003711226.1"/>
</dbReference>
<protein>
    <submittedName>
        <fullName evidence="2">Uncharacterized protein</fullName>
    </submittedName>
</protein>
<accession>G4N0C9</accession>
<reference evidence="2 3" key="1">
    <citation type="journal article" date="2005" name="Nature">
        <title>The genome sequence of the rice blast fungus Magnaporthe grisea.</title>
        <authorList>
            <person name="Dean R.A."/>
            <person name="Talbot N.J."/>
            <person name="Ebbole D.J."/>
            <person name="Farman M.L."/>
            <person name="Mitchell T.K."/>
            <person name="Orbach M.J."/>
            <person name="Thon M."/>
            <person name="Kulkarni R."/>
            <person name="Xu J.R."/>
            <person name="Pan H."/>
            <person name="Read N.D."/>
            <person name="Lee Y.H."/>
            <person name="Carbone I."/>
            <person name="Brown D."/>
            <person name="Oh Y.Y."/>
            <person name="Donofrio N."/>
            <person name="Jeong J.S."/>
            <person name="Soanes D.M."/>
            <person name="Djonovic S."/>
            <person name="Kolomiets E."/>
            <person name="Rehmeyer C."/>
            <person name="Li W."/>
            <person name="Harding M."/>
            <person name="Kim S."/>
            <person name="Lebrun M.H."/>
            <person name="Bohnert H."/>
            <person name="Coughlan S."/>
            <person name="Butler J."/>
            <person name="Calvo S."/>
            <person name="Ma L.J."/>
            <person name="Nicol R."/>
            <person name="Purcell S."/>
            <person name="Nusbaum C."/>
            <person name="Galagan J.E."/>
            <person name="Birren B.W."/>
        </authorList>
    </citation>
    <scope>NUCLEOTIDE SEQUENCE [LARGE SCALE GENOMIC DNA]</scope>
    <source>
        <strain evidence="3">70-15 / ATCC MYA-4617 / FGSC 8958</strain>
    </source>
</reference>
<dbReference type="KEGG" id="mgr:MGG_16610"/>
<dbReference type="HOGENOM" id="CLU_1496523_0_0_1"/>
<evidence type="ECO:0000313" key="3">
    <source>
        <dbReference type="Proteomes" id="UP000009058"/>
    </source>
</evidence>
<proteinExistence type="predicted"/>
<name>G4N0C9_PYRO7</name>
<dbReference type="Proteomes" id="UP000009058">
    <property type="component" value="Chromosome 3"/>
</dbReference>
<dbReference type="VEuPathDB" id="FungiDB:MGG_16610"/>
<dbReference type="InParanoid" id="G4N0C9"/>
<keyword evidence="3" id="KW-1185">Reference proteome</keyword>
<sequence>MVVVHFDSTNQHVHVQARKLPAGRHGCCLGRYLFFKGQGETAPKFYHLASPRAESVVTEHCGAAEYNSNKCLMRLPISELHAFVHVSPNQHWRVLRADLNPTKPGVNTLCQYPAAGPIFCLLGLYPNRNLRCVSSCANSGSNLPAPRTLGKNKSSVTDKPPPLDRPNGYAKYVGHEISIM</sequence>